<accession>A0A9D4L378</accession>
<dbReference type="EMBL" id="JAIWYP010000003">
    <property type="protein sequence ID" value="KAH3850444.1"/>
    <property type="molecule type" value="Genomic_DNA"/>
</dbReference>
<dbReference type="AlphaFoldDB" id="A0A9D4L378"/>
<name>A0A9D4L378_DREPO</name>
<gene>
    <name evidence="1" type="ORF">DPMN_092855</name>
</gene>
<reference evidence="1" key="2">
    <citation type="submission" date="2020-11" db="EMBL/GenBank/DDBJ databases">
        <authorList>
            <person name="McCartney M.A."/>
            <person name="Auch B."/>
            <person name="Kono T."/>
            <person name="Mallez S."/>
            <person name="Becker A."/>
            <person name="Gohl D.M."/>
            <person name="Silverstein K.A.T."/>
            <person name="Koren S."/>
            <person name="Bechman K.B."/>
            <person name="Herman A."/>
            <person name="Abrahante J.E."/>
            <person name="Garbe J."/>
        </authorList>
    </citation>
    <scope>NUCLEOTIDE SEQUENCE</scope>
    <source>
        <strain evidence="1">Duluth1</strain>
        <tissue evidence="1">Whole animal</tissue>
    </source>
</reference>
<comment type="caution">
    <text evidence="1">The sequence shown here is derived from an EMBL/GenBank/DDBJ whole genome shotgun (WGS) entry which is preliminary data.</text>
</comment>
<keyword evidence="2" id="KW-1185">Reference proteome</keyword>
<reference evidence="1" key="1">
    <citation type="journal article" date="2019" name="bioRxiv">
        <title>The Genome of the Zebra Mussel, Dreissena polymorpha: A Resource for Invasive Species Research.</title>
        <authorList>
            <person name="McCartney M.A."/>
            <person name="Auch B."/>
            <person name="Kono T."/>
            <person name="Mallez S."/>
            <person name="Zhang Y."/>
            <person name="Obille A."/>
            <person name="Becker A."/>
            <person name="Abrahante J.E."/>
            <person name="Garbe J."/>
            <person name="Badalamenti J.P."/>
            <person name="Herman A."/>
            <person name="Mangelson H."/>
            <person name="Liachko I."/>
            <person name="Sullivan S."/>
            <person name="Sone E.D."/>
            <person name="Koren S."/>
            <person name="Silverstein K.A.T."/>
            <person name="Beckman K.B."/>
            <person name="Gohl D.M."/>
        </authorList>
    </citation>
    <scope>NUCLEOTIDE SEQUENCE</scope>
    <source>
        <strain evidence="1">Duluth1</strain>
        <tissue evidence="1">Whole animal</tissue>
    </source>
</reference>
<evidence type="ECO:0000313" key="1">
    <source>
        <dbReference type="EMBL" id="KAH3850444.1"/>
    </source>
</evidence>
<dbReference type="Proteomes" id="UP000828390">
    <property type="component" value="Unassembled WGS sequence"/>
</dbReference>
<evidence type="ECO:0000313" key="2">
    <source>
        <dbReference type="Proteomes" id="UP000828390"/>
    </source>
</evidence>
<sequence length="67" mass="7734">MSHQTVPVQGWQYTVMSLQFRDDNILSCPITRFQFRDGNILSCPIRRLTEWDVSSGMVIYCHVPSDG</sequence>
<organism evidence="1 2">
    <name type="scientific">Dreissena polymorpha</name>
    <name type="common">Zebra mussel</name>
    <name type="synonym">Mytilus polymorpha</name>
    <dbReference type="NCBI Taxonomy" id="45954"/>
    <lineage>
        <taxon>Eukaryota</taxon>
        <taxon>Metazoa</taxon>
        <taxon>Spiralia</taxon>
        <taxon>Lophotrochozoa</taxon>
        <taxon>Mollusca</taxon>
        <taxon>Bivalvia</taxon>
        <taxon>Autobranchia</taxon>
        <taxon>Heteroconchia</taxon>
        <taxon>Euheterodonta</taxon>
        <taxon>Imparidentia</taxon>
        <taxon>Neoheterodontei</taxon>
        <taxon>Myida</taxon>
        <taxon>Dreissenoidea</taxon>
        <taxon>Dreissenidae</taxon>
        <taxon>Dreissena</taxon>
    </lineage>
</organism>
<proteinExistence type="predicted"/>
<protein>
    <submittedName>
        <fullName evidence="1">Uncharacterized protein</fullName>
    </submittedName>
</protein>